<gene>
    <name evidence="2" type="ORF">SAMN02745116_02051</name>
</gene>
<reference evidence="2 3" key="1">
    <citation type="submission" date="2017-02" db="EMBL/GenBank/DDBJ databases">
        <authorList>
            <person name="Peterson S.W."/>
        </authorList>
    </citation>
    <scope>NUCLEOTIDE SEQUENCE [LARGE SCALE GENOMIC DNA]</scope>
    <source>
        <strain evidence="2 3">ATCC BAA-1030</strain>
    </source>
</reference>
<evidence type="ECO:0008006" key="4">
    <source>
        <dbReference type="Google" id="ProtNLM"/>
    </source>
</evidence>
<dbReference type="RefSeq" id="WP_078807967.1">
    <property type="nucleotide sequence ID" value="NZ_FUXI01000025.1"/>
</dbReference>
<dbReference type="EMBL" id="FUXI01000025">
    <property type="protein sequence ID" value="SJZ98278.1"/>
    <property type="molecule type" value="Genomic_DNA"/>
</dbReference>
<dbReference type="STRING" id="263852.SAMN02745116_02051"/>
<dbReference type="AlphaFoldDB" id="A0A1T4Q4Y8"/>
<evidence type="ECO:0000256" key="1">
    <source>
        <dbReference type="SAM" id="SignalP"/>
    </source>
</evidence>
<keyword evidence="1" id="KW-0732">Signal</keyword>
<protein>
    <recommendedName>
        <fullName evidence="4">DUF5590 domain-containing protein</fullName>
    </recommendedName>
</protein>
<feature type="chain" id="PRO_5038370186" description="DUF5590 domain-containing protein" evidence="1">
    <location>
        <begin position="21"/>
        <end position="170"/>
    </location>
</feature>
<sequence length="170" mass="19255">MKRKQLLLVLASLFLLSACENNSKTSEKKTNSTSISTSTKKEQEVFGVLTHAQLTELKTNYFNSGEVIAISFDNKQYKITGYEQKESNEEITFVLNKFDLTLENKEVASVAKKKKSLDFHKIAGVDQIKGEIAVNSKTDFTNWTLEVENDKPVYLLDNKEKLDAETAKHL</sequence>
<evidence type="ECO:0000313" key="3">
    <source>
        <dbReference type="Proteomes" id="UP000190328"/>
    </source>
</evidence>
<dbReference type="Proteomes" id="UP000190328">
    <property type="component" value="Unassembled WGS sequence"/>
</dbReference>
<proteinExistence type="predicted"/>
<organism evidence="2 3">
    <name type="scientific">Pilibacter termitis</name>
    <dbReference type="NCBI Taxonomy" id="263852"/>
    <lineage>
        <taxon>Bacteria</taxon>
        <taxon>Bacillati</taxon>
        <taxon>Bacillota</taxon>
        <taxon>Bacilli</taxon>
        <taxon>Lactobacillales</taxon>
        <taxon>Enterococcaceae</taxon>
        <taxon>Pilibacter</taxon>
    </lineage>
</organism>
<dbReference type="PROSITE" id="PS51257">
    <property type="entry name" value="PROKAR_LIPOPROTEIN"/>
    <property type="match status" value="1"/>
</dbReference>
<name>A0A1T4Q4Y8_9ENTE</name>
<accession>A0A1T4Q4Y8</accession>
<keyword evidence="3" id="KW-1185">Reference proteome</keyword>
<feature type="signal peptide" evidence="1">
    <location>
        <begin position="1"/>
        <end position="20"/>
    </location>
</feature>
<evidence type="ECO:0000313" key="2">
    <source>
        <dbReference type="EMBL" id="SJZ98278.1"/>
    </source>
</evidence>